<feature type="region of interest" description="Disordered" evidence="4">
    <location>
        <begin position="196"/>
        <end position="222"/>
    </location>
</feature>
<dbReference type="GO" id="GO:0046961">
    <property type="term" value="F:proton-transporting ATPase activity, rotational mechanism"/>
    <property type="evidence" value="ECO:0007669"/>
    <property type="project" value="InterPro"/>
</dbReference>
<keyword evidence="3" id="KW-0406">Ion transport</keyword>
<keyword evidence="6" id="KW-1185">Reference proteome</keyword>
<dbReference type="InterPro" id="IPR002699">
    <property type="entry name" value="V_ATPase_D"/>
</dbReference>
<evidence type="ECO:0000256" key="1">
    <source>
        <dbReference type="ARBA" id="ARBA00005850"/>
    </source>
</evidence>
<protein>
    <submittedName>
        <fullName evidence="5">V-type ATP synthase subunit D</fullName>
    </submittedName>
</protein>
<comment type="caution">
    <text evidence="5">The sequence shown here is derived from an EMBL/GenBank/DDBJ whole genome shotgun (WGS) entry which is preliminary data.</text>
</comment>
<reference evidence="5 6" key="1">
    <citation type="submission" date="2019-02" db="EMBL/GenBank/DDBJ databases">
        <title>Deep-cultivation of Planctomycetes and their phenomic and genomic characterization uncovers novel biology.</title>
        <authorList>
            <person name="Wiegand S."/>
            <person name="Jogler M."/>
            <person name="Boedeker C."/>
            <person name="Pinto D."/>
            <person name="Vollmers J."/>
            <person name="Rivas-Marin E."/>
            <person name="Kohn T."/>
            <person name="Peeters S.H."/>
            <person name="Heuer A."/>
            <person name="Rast P."/>
            <person name="Oberbeckmann S."/>
            <person name="Bunk B."/>
            <person name="Jeske O."/>
            <person name="Meyerdierks A."/>
            <person name="Storesund J.E."/>
            <person name="Kallscheuer N."/>
            <person name="Luecker S."/>
            <person name="Lage O.M."/>
            <person name="Pohl T."/>
            <person name="Merkel B.J."/>
            <person name="Hornburger P."/>
            <person name="Mueller R.-W."/>
            <person name="Bruemmer F."/>
            <person name="Labrenz M."/>
            <person name="Spormann A.M."/>
            <person name="Op Den Camp H."/>
            <person name="Overmann J."/>
            <person name="Amann R."/>
            <person name="Jetten M.S.M."/>
            <person name="Mascher T."/>
            <person name="Medema M.H."/>
            <person name="Devos D.P."/>
            <person name="Kaster A.-K."/>
            <person name="Ovreas L."/>
            <person name="Rohde M."/>
            <person name="Galperin M.Y."/>
            <person name="Jogler C."/>
        </authorList>
    </citation>
    <scope>NUCLEOTIDE SEQUENCE [LARGE SCALE GENOMIC DNA]</scope>
    <source>
        <strain evidence="5 6">Pan14r</strain>
    </source>
</reference>
<evidence type="ECO:0000313" key="5">
    <source>
        <dbReference type="EMBL" id="TWT69988.1"/>
    </source>
</evidence>
<keyword evidence="2" id="KW-0813">Transport</keyword>
<organism evidence="5 6">
    <name type="scientific">Crateriforma conspicua</name>
    <dbReference type="NCBI Taxonomy" id="2527996"/>
    <lineage>
        <taxon>Bacteria</taxon>
        <taxon>Pseudomonadati</taxon>
        <taxon>Planctomycetota</taxon>
        <taxon>Planctomycetia</taxon>
        <taxon>Planctomycetales</taxon>
        <taxon>Planctomycetaceae</taxon>
        <taxon>Crateriforma</taxon>
    </lineage>
</organism>
<comment type="similarity">
    <text evidence="1">Belongs to the V-ATPase D subunit family.</text>
</comment>
<evidence type="ECO:0000256" key="3">
    <source>
        <dbReference type="ARBA" id="ARBA00023065"/>
    </source>
</evidence>
<proteinExistence type="inferred from homology"/>
<dbReference type="EMBL" id="SJPL01000001">
    <property type="protein sequence ID" value="TWT69988.1"/>
    <property type="molecule type" value="Genomic_DNA"/>
</dbReference>
<gene>
    <name evidence="5" type="ORF">Pan14r_22850</name>
</gene>
<evidence type="ECO:0000256" key="4">
    <source>
        <dbReference type="SAM" id="MobiDB-lite"/>
    </source>
</evidence>
<dbReference type="Proteomes" id="UP000317238">
    <property type="component" value="Unassembled WGS sequence"/>
</dbReference>
<dbReference type="AlphaFoldDB" id="A0A5C5Y4U1"/>
<dbReference type="NCBIfam" id="NF002565">
    <property type="entry name" value="PRK02195.1"/>
    <property type="match status" value="1"/>
</dbReference>
<evidence type="ECO:0000256" key="2">
    <source>
        <dbReference type="ARBA" id="ARBA00022448"/>
    </source>
</evidence>
<dbReference type="RefSeq" id="WP_146439128.1">
    <property type="nucleotide sequence ID" value="NZ_SJPL01000001.1"/>
</dbReference>
<dbReference type="Gene3D" id="1.10.287.3240">
    <property type="match status" value="1"/>
</dbReference>
<name>A0A5C5Y4U1_9PLAN</name>
<accession>A0A5C5Y4U1</accession>
<dbReference type="OrthoDB" id="5637912at2"/>
<evidence type="ECO:0000313" key="6">
    <source>
        <dbReference type="Proteomes" id="UP000317238"/>
    </source>
</evidence>
<sequence length="222" mass="24940">MAKLRLSKNSLQHQQQNLKLYRKLLPSLDLKRRQLTVEAQKARAEHQAALLAAETLEAGIGDELPMLADSRIDLSGLVTMDGYQVGQQNVVGTRLPVLQRVEFTVCDYSRLSTPAWVDILVQRLKDASEARVRARIAGQRVEILNQAVRRITQRVNLFEKILIPEAQKNMQRIRIFLGDAERAAVITSKLAKTKQQTAGGGWDTGEWGTRASSRYNESPLPD</sequence>
<dbReference type="Pfam" id="PF01813">
    <property type="entry name" value="ATP-synt_D"/>
    <property type="match status" value="1"/>
</dbReference>